<comment type="function">
    <text evidence="5">Required for morphogenesis and for the elongation of the flagellar filament by facilitating polymerization of the flagellin monomers at the tip of growing filament. Forms a capping structure, which prevents flagellin subunits (transported through the central channel of the flagellum) from leaking out without polymerization at the distal end.</text>
</comment>
<protein>
    <recommendedName>
        <fullName evidence="5">Flagellar hook-associated protein 2</fullName>
        <shortName evidence="5">HAP2</shortName>
    </recommendedName>
    <alternativeName>
        <fullName evidence="5">Flagellar cap protein</fullName>
    </alternativeName>
</protein>
<dbReference type="GO" id="GO:0009424">
    <property type="term" value="C:bacterial-type flagellum hook"/>
    <property type="evidence" value="ECO:0007669"/>
    <property type="project" value="UniProtKB-UniRule"/>
</dbReference>
<evidence type="ECO:0000313" key="9">
    <source>
        <dbReference type="Proteomes" id="UP000238196"/>
    </source>
</evidence>
<comment type="subcellular location">
    <subcellularLocation>
        <location evidence="5">Secreted</location>
    </subcellularLocation>
    <subcellularLocation>
        <location evidence="5">Bacterial flagellum</location>
    </subcellularLocation>
</comment>
<dbReference type="Pfam" id="PF07195">
    <property type="entry name" value="FliD_C"/>
    <property type="match status" value="1"/>
</dbReference>
<keyword evidence="3" id="KW-0175">Coiled coil</keyword>
<keyword evidence="4 5" id="KW-0975">Bacterial flagellum</keyword>
<dbReference type="GO" id="GO:0071973">
    <property type="term" value="P:bacterial-type flagellum-dependent cell motility"/>
    <property type="evidence" value="ECO:0007669"/>
    <property type="project" value="TreeGrafter"/>
</dbReference>
<dbReference type="Pfam" id="PF07196">
    <property type="entry name" value="Flagellin_IN"/>
    <property type="match status" value="1"/>
</dbReference>
<evidence type="ECO:0000256" key="5">
    <source>
        <dbReference type="RuleBase" id="RU362066"/>
    </source>
</evidence>
<evidence type="ECO:0000259" key="6">
    <source>
        <dbReference type="Pfam" id="PF02465"/>
    </source>
</evidence>
<dbReference type="InterPro" id="IPR040026">
    <property type="entry name" value="FliD"/>
</dbReference>
<comment type="caution">
    <text evidence="8">The sequence shown here is derived from an EMBL/GenBank/DDBJ whole genome shotgun (WGS) entry which is preliminary data.</text>
</comment>
<gene>
    <name evidence="8" type="ORF">C4K68_05225</name>
</gene>
<dbReference type="Proteomes" id="UP000238196">
    <property type="component" value="Unassembled WGS sequence"/>
</dbReference>
<feature type="domain" description="Flagellar hook-associated protein 2 N-terminal" evidence="6">
    <location>
        <begin position="11"/>
        <end position="110"/>
    </location>
</feature>
<dbReference type="InterPro" id="IPR003481">
    <property type="entry name" value="FliD_N"/>
</dbReference>
<feature type="domain" description="Flagellar hook-associated protein 2 C-terminal" evidence="7">
    <location>
        <begin position="227"/>
        <end position="467"/>
    </location>
</feature>
<evidence type="ECO:0000313" key="8">
    <source>
        <dbReference type="EMBL" id="PPC78454.1"/>
    </source>
</evidence>
<keyword evidence="8" id="KW-0966">Cell projection</keyword>
<proteinExistence type="inferred from homology"/>
<keyword evidence="8" id="KW-0969">Cilium</keyword>
<reference evidence="8 9" key="1">
    <citation type="submission" date="2018-02" db="EMBL/GenBank/DDBJ databases">
        <title>novel marine gammaproteobacteria from coastal saline agro ecosystem.</title>
        <authorList>
            <person name="Krishnan R."/>
            <person name="Ramesh Kumar N."/>
        </authorList>
    </citation>
    <scope>NUCLEOTIDE SEQUENCE [LARGE SCALE GENOMIC DNA]</scope>
    <source>
        <strain evidence="8 9">228</strain>
    </source>
</reference>
<dbReference type="GO" id="GO:0009421">
    <property type="term" value="C:bacterial-type flagellum filament cap"/>
    <property type="evidence" value="ECO:0007669"/>
    <property type="project" value="InterPro"/>
</dbReference>
<dbReference type="PANTHER" id="PTHR30288">
    <property type="entry name" value="FLAGELLAR CAP/ASSEMBLY PROTEIN FLID"/>
    <property type="match status" value="1"/>
</dbReference>
<dbReference type="InterPro" id="IPR010810">
    <property type="entry name" value="Flagellin_hook_IN_motif"/>
</dbReference>
<accession>A0A2S5KUB7</accession>
<comment type="similarity">
    <text evidence="1 5">Belongs to the FliD family.</text>
</comment>
<evidence type="ECO:0000256" key="3">
    <source>
        <dbReference type="ARBA" id="ARBA00023054"/>
    </source>
</evidence>
<evidence type="ECO:0000259" key="7">
    <source>
        <dbReference type="Pfam" id="PF07195"/>
    </source>
</evidence>
<dbReference type="OrthoDB" id="5980200at2"/>
<dbReference type="InterPro" id="IPR010809">
    <property type="entry name" value="FliD_C"/>
</dbReference>
<name>A0A2S5KUB7_9PROT</name>
<dbReference type="GO" id="GO:0007155">
    <property type="term" value="P:cell adhesion"/>
    <property type="evidence" value="ECO:0007669"/>
    <property type="project" value="InterPro"/>
</dbReference>
<dbReference type="AlphaFoldDB" id="A0A2S5KUB7"/>
<evidence type="ECO:0000256" key="2">
    <source>
        <dbReference type="ARBA" id="ARBA00011255"/>
    </source>
</evidence>
<evidence type="ECO:0000256" key="1">
    <source>
        <dbReference type="ARBA" id="ARBA00009764"/>
    </source>
</evidence>
<keyword evidence="5" id="KW-0964">Secreted</keyword>
<keyword evidence="8" id="KW-0282">Flagellum</keyword>
<dbReference type="GO" id="GO:0005576">
    <property type="term" value="C:extracellular region"/>
    <property type="evidence" value="ECO:0007669"/>
    <property type="project" value="UniProtKB-SubCell"/>
</dbReference>
<organism evidence="8 9">
    <name type="scientific">Proteobacteria bacterium 228</name>
    <dbReference type="NCBI Taxonomy" id="2083153"/>
    <lineage>
        <taxon>Bacteria</taxon>
        <taxon>Pseudomonadati</taxon>
        <taxon>Pseudomonadota</taxon>
    </lineage>
</organism>
<dbReference type="PANTHER" id="PTHR30288:SF0">
    <property type="entry name" value="FLAGELLAR HOOK-ASSOCIATED PROTEIN 2"/>
    <property type="match status" value="1"/>
</dbReference>
<evidence type="ECO:0000256" key="4">
    <source>
        <dbReference type="ARBA" id="ARBA00023143"/>
    </source>
</evidence>
<sequence>MAVSSTLGVASGLDLSSIVTQLVSAQYDSKISANKSSQDDVQVKLSAVSKLSSALKTFSDSLDTLADASKMAAKNPTITNTDDIEAFTADTTNSASVGSYDIEVLQLAKGSTATTADGTFSSSSSVVSSTAGTLTFSAGSNTFSINVKAGMTVDQLRTAVNNATDNFGITANIVNTGDSSVGSQLVFSSSITGDSSNNLVITNNNSSLDSVSTVATGSGTTMSVTDAQKSHITIDGTDVYGDSNELEGVISNVTLNLLAKTKTDSPSTLKIGTDEEDVQGYIEDFVKNYNTMMDVLDELGKSGTYTSSGTQLTDGGDLSGDSLIRGLKSQLSKIVAGAVSGANENLNTLYSVGISMDSDGNLEITDSNTYGGSSGEDRLDDALSDQFDNIASLFSGDNGIASQMQALLKQYTQSGNGLLAERTTSYNDQLDQLIDQSNTLAEKQTSYEEMLTKKYTALDTALAQMQQSSSYITTLLSSL</sequence>
<comment type="subunit">
    <text evidence="2 5">Homopentamer.</text>
</comment>
<dbReference type="Pfam" id="PF02465">
    <property type="entry name" value="FliD_N"/>
    <property type="match status" value="1"/>
</dbReference>
<dbReference type="EMBL" id="PRLP01000015">
    <property type="protein sequence ID" value="PPC78454.1"/>
    <property type="molecule type" value="Genomic_DNA"/>
</dbReference>